<dbReference type="AlphaFoldDB" id="A0A5A7PVI3"/>
<gene>
    <name evidence="2" type="ORF">STAS_13246</name>
</gene>
<proteinExistence type="predicted"/>
<name>A0A5A7PVI3_STRAF</name>
<evidence type="ECO:0000256" key="1">
    <source>
        <dbReference type="SAM" id="MobiDB-lite"/>
    </source>
</evidence>
<protein>
    <submittedName>
        <fullName evidence="2">Cytochrome P450</fullName>
    </submittedName>
</protein>
<organism evidence="2 3">
    <name type="scientific">Striga asiatica</name>
    <name type="common">Asiatic witchweed</name>
    <name type="synonym">Buchnera asiatica</name>
    <dbReference type="NCBI Taxonomy" id="4170"/>
    <lineage>
        <taxon>Eukaryota</taxon>
        <taxon>Viridiplantae</taxon>
        <taxon>Streptophyta</taxon>
        <taxon>Embryophyta</taxon>
        <taxon>Tracheophyta</taxon>
        <taxon>Spermatophyta</taxon>
        <taxon>Magnoliopsida</taxon>
        <taxon>eudicotyledons</taxon>
        <taxon>Gunneridae</taxon>
        <taxon>Pentapetalae</taxon>
        <taxon>asterids</taxon>
        <taxon>lamiids</taxon>
        <taxon>Lamiales</taxon>
        <taxon>Orobanchaceae</taxon>
        <taxon>Buchnereae</taxon>
        <taxon>Striga</taxon>
    </lineage>
</organism>
<feature type="region of interest" description="Disordered" evidence="1">
    <location>
        <begin position="278"/>
        <end position="298"/>
    </location>
</feature>
<feature type="region of interest" description="Disordered" evidence="1">
    <location>
        <begin position="62"/>
        <end position="88"/>
    </location>
</feature>
<evidence type="ECO:0000313" key="2">
    <source>
        <dbReference type="EMBL" id="GER36869.1"/>
    </source>
</evidence>
<sequence length="298" mass="32893">MKVFHLGPATSSDHSLTFFSASIPLPHQLRRIFSGMSASDTEIRSQFSLLREIEHGKFHKTRIHGNRRTDPLLSAGSPAQRPTVASPPCPEIDYVCPIGIIKRREEQSKTTAQKEEDSPSANPSAAHKHTRSRSHIIGKFGERDDGKPEGPSSTSTSTIGDEVCRMSERAYRVVSNSRAINCCAILKGRLFRRLRMGDSPQSTKSASRLRMSLALLQQSGTSTYVENEQPDALCKMHLDELKRGAARVKRTKVGSCKVSQPDSDDFVVDAPKHGLERITNAKRVKGRNELSENDTGSS</sequence>
<reference evidence="3" key="1">
    <citation type="journal article" date="2019" name="Curr. Biol.">
        <title>Genome Sequence of Striga asiatica Provides Insight into the Evolution of Plant Parasitism.</title>
        <authorList>
            <person name="Yoshida S."/>
            <person name="Kim S."/>
            <person name="Wafula E.K."/>
            <person name="Tanskanen J."/>
            <person name="Kim Y.M."/>
            <person name="Honaas L."/>
            <person name="Yang Z."/>
            <person name="Spallek T."/>
            <person name="Conn C.E."/>
            <person name="Ichihashi Y."/>
            <person name="Cheong K."/>
            <person name="Cui S."/>
            <person name="Der J.P."/>
            <person name="Gundlach H."/>
            <person name="Jiao Y."/>
            <person name="Hori C."/>
            <person name="Ishida J.K."/>
            <person name="Kasahara H."/>
            <person name="Kiba T."/>
            <person name="Kim M.S."/>
            <person name="Koo N."/>
            <person name="Laohavisit A."/>
            <person name="Lee Y.H."/>
            <person name="Lumba S."/>
            <person name="McCourt P."/>
            <person name="Mortimer J.C."/>
            <person name="Mutuku J.M."/>
            <person name="Nomura T."/>
            <person name="Sasaki-Sekimoto Y."/>
            <person name="Seto Y."/>
            <person name="Wang Y."/>
            <person name="Wakatake T."/>
            <person name="Sakakibara H."/>
            <person name="Demura T."/>
            <person name="Yamaguchi S."/>
            <person name="Yoneyama K."/>
            <person name="Manabe R.I."/>
            <person name="Nelson D.C."/>
            <person name="Schulman A.H."/>
            <person name="Timko M.P."/>
            <person name="dePamphilis C.W."/>
            <person name="Choi D."/>
            <person name="Shirasu K."/>
        </authorList>
    </citation>
    <scope>NUCLEOTIDE SEQUENCE [LARGE SCALE GENOMIC DNA]</scope>
    <source>
        <strain evidence="3">cv. UVA1</strain>
    </source>
</reference>
<comment type="caution">
    <text evidence="2">The sequence shown here is derived from an EMBL/GenBank/DDBJ whole genome shotgun (WGS) entry which is preliminary data.</text>
</comment>
<evidence type="ECO:0000313" key="3">
    <source>
        <dbReference type="Proteomes" id="UP000325081"/>
    </source>
</evidence>
<feature type="compositionally biased region" description="Basic residues" evidence="1">
    <location>
        <begin position="126"/>
        <end position="136"/>
    </location>
</feature>
<feature type="region of interest" description="Disordered" evidence="1">
    <location>
        <begin position="106"/>
        <end position="161"/>
    </location>
</feature>
<accession>A0A5A7PVI3</accession>
<keyword evidence="3" id="KW-1185">Reference proteome</keyword>
<dbReference type="Proteomes" id="UP000325081">
    <property type="component" value="Unassembled WGS sequence"/>
</dbReference>
<feature type="compositionally biased region" description="Basic and acidic residues" evidence="1">
    <location>
        <begin position="106"/>
        <end position="117"/>
    </location>
</feature>
<dbReference type="EMBL" id="BKCP01005228">
    <property type="protein sequence ID" value="GER36869.1"/>
    <property type="molecule type" value="Genomic_DNA"/>
</dbReference>